<keyword evidence="5" id="KW-0472">Membrane</keyword>
<gene>
    <name evidence="9" type="ORF">PTTW11_10148</name>
</gene>
<proteinExistence type="predicted"/>
<evidence type="ECO:0000313" key="10">
    <source>
        <dbReference type="Proteomes" id="UP000472372"/>
    </source>
</evidence>
<keyword evidence="6" id="KW-0325">Glycoprotein</keyword>
<protein>
    <recommendedName>
        <fullName evidence="8">Copper acquisition factor BIM1-like domain-containing protein</fullName>
    </recommendedName>
</protein>
<dbReference type="InterPro" id="IPR046530">
    <property type="entry name" value="BIM1-like_dom"/>
</dbReference>
<dbReference type="GO" id="GO:0098552">
    <property type="term" value="C:side of membrane"/>
    <property type="evidence" value="ECO:0007669"/>
    <property type="project" value="UniProtKB-KW"/>
</dbReference>
<comment type="subcellular location">
    <subcellularLocation>
        <location evidence="1">Cell membrane</location>
        <topology evidence="1">Lipid-anchor</topology>
        <topology evidence="1">GPI-anchor</topology>
    </subcellularLocation>
</comment>
<dbReference type="Pfam" id="PF20238">
    <property type="entry name" value="BIM1-like_dom"/>
    <property type="match status" value="1"/>
</dbReference>
<dbReference type="Proteomes" id="UP000472372">
    <property type="component" value="Chromosome 10"/>
</dbReference>
<dbReference type="PANTHER" id="PTHR34992:SF2">
    <property type="entry name" value="COPPER ACQUISITION FACTOR BIM1-LIKE DOMAIN-CONTAINING PROTEIN"/>
    <property type="match status" value="1"/>
</dbReference>
<evidence type="ECO:0000256" key="3">
    <source>
        <dbReference type="ARBA" id="ARBA00022622"/>
    </source>
</evidence>
<dbReference type="GO" id="GO:0005886">
    <property type="term" value="C:plasma membrane"/>
    <property type="evidence" value="ECO:0007669"/>
    <property type="project" value="UniProtKB-SubCell"/>
</dbReference>
<keyword evidence="2" id="KW-1003">Cell membrane</keyword>
<evidence type="ECO:0000256" key="5">
    <source>
        <dbReference type="ARBA" id="ARBA00023136"/>
    </source>
</evidence>
<keyword evidence="3" id="KW-0336">GPI-anchor</keyword>
<keyword evidence="4" id="KW-0732">Signal</keyword>
<evidence type="ECO:0000256" key="1">
    <source>
        <dbReference type="ARBA" id="ARBA00004609"/>
    </source>
</evidence>
<evidence type="ECO:0000256" key="6">
    <source>
        <dbReference type="ARBA" id="ARBA00023180"/>
    </source>
</evidence>
<organism evidence="9 10">
    <name type="scientific">Pyrenophora teres f. teres</name>
    <dbReference type="NCBI Taxonomy" id="97479"/>
    <lineage>
        <taxon>Eukaryota</taxon>
        <taxon>Fungi</taxon>
        <taxon>Dikarya</taxon>
        <taxon>Ascomycota</taxon>
        <taxon>Pezizomycotina</taxon>
        <taxon>Dothideomycetes</taxon>
        <taxon>Pleosporomycetidae</taxon>
        <taxon>Pleosporales</taxon>
        <taxon>Pleosporineae</taxon>
        <taxon>Pleosporaceae</taxon>
        <taxon>Pyrenophora</taxon>
    </lineage>
</organism>
<evidence type="ECO:0000313" key="9">
    <source>
        <dbReference type="EMBL" id="CAE7211269.1"/>
    </source>
</evidence>
<evidence type="ECO:0000256" key="4">
    <source>
        <dbReference type="ARBA" id="ARBA00022729"/>
    </source>
</evidence>
<reference evidence="9" key="1">
    <citation type="submission" date="2021-02" db="EMBL/GenBank/DDBJ databases">
        <authorList>
            <person name="Syme A R."/>
            <person name="Syme A R."/>
            <person name="Moolhuijzen P."/>
        </authorList>
    </citation>
    <scope>NUCLEOTIDE SEQUENCE</scope>
    <source>
        <strain evidence="9">W1-1</strain>
    </source>
</reference>
<dbReference type="EMBL" id="HG992986">
    <property type="protein sequence ID" value="CAE7211269.1"/>
    <property type="molecule type" value="Genomic_DNA"/>
</dbReference>
<evidence type="ECO:0000256" key="7">
    <source>
        <dbReference type="ARBA" id="ARBA00023288"/>
    </source>
</evidence>
<keyword evidence="7" id="KW-0449">Lipoprotein</keyword>
<dbReference type="InterPro" id="IPR046936">
    <property type="entry name" value="BIM1-like"/>
</dbReference>
<feature type="domain" description="Copper acquisition factor BIM1-like" evidence="8">
    <location>
        <begin position="18"/>
        <end position="177"/>
    </location>
</feature>
<name>A0A6S6WD98_9PLEO</name>
<evidence type="ECO:0000259" key="8">
    <source>
        <dbReference type="Pfam" id="PF20238"/>
    </source>
</evidence>
<evidence type="ECO:0000256" key="2">
    <source>
        <dbReference type="ARBA" id="ARBA00022475"/>
    </source>
</evidence>
<dbReference type="CDD" id="cd21176">
    <property type="entry name" value="LPMO_auxiliary-like"/>
    <property type="match status" value="1"/>
</dbReference>
<dbReference type="PANTHER" id="PTHR34992">
    <property type="entry name" value="HYPHAL ANASTAMOSIS-7 PROTEIN"/>
    <property type="match status" value="1"/>
</dbReference>
<sequence>MLLTSPLLALAALSAGANAHFRLLEPIWRGSSFNTPASQYIYPCANVNETTDVANRTQWPTTGGSLIINGSHAHAFTYVNLALGSNATNFNITLLDVFNQTGAGIFCSKEAGKSHLDEAFKAAGYTGTGDQRLEGVLATVQVVQLGTRGSALYNCADIVFNSSAPLLGDDTCKNGTGVGGVALESAGEATQNGNATAETTKPNAAASMFANGLGSGVFAAVVAAWMLV</sequence>
<accession>A0A6S6WD98</accession>
<dbReference type="AlphaFoldDB" id="A0A6S6WD98"/>